<evidence type="ECO:0000256" key="4">
    <source>
        <dbReference type="ARBA" id="ARBA00022461"/>
    </source>
</evidence>
<keyword evidence="14" id="KW-1185">Reference proteome</keyword>
<keyword evidence="9 13" id="KW-0472">Membrane</keyword>
<keyword evidence="5 12" id="KW-0812">Transmembrane</keyword>
<keyword evidence="8 12" id="KW-0406">Ion transport</keyword>
<dbReference type="GO" id="GO:0005272">
    <property type="term" value="F:sodium channel activity"/>
    <property type="evidence" value="ECO:0007669"/>
    <property type="project" value="UniProtKB-KW"/>
</dbReference>
<evidence type="ECO:0000313" key="15">
    <source>
        <dbReference type="RefSeq" id="XP_031763387.2"/>
    </source>
</evidence>
<proteinExistence type="inferred from homology"/>
<evidence type="ECO:0000256" key="6">
    <source>
        <dbReference type="ARBA" id="ARBA00022989"/>
    </source>
</evidence>
<dbReference type="PANTHER" id="PTHR11690">
    <property type="entry name" value="AMILORIDE-SENSITIVE SODIUM CHANNEL-RELATED"/>
    <property type="match status" value="1"/>
</dbReference>
<dbReference type="KEGG" id="gmw:113521085"/>
<keyword evidence="11 12" id="KW-0407">Ion channel</keyword>
<comment type="similarity">
    <text evidence="2 12">Belongs to the amiloride-sensitive sodium channel (TC 1.A.6) family.</text>
</comment>
<evidence type="ECO:0000256" key="2">
    <source>
        <dbReference type="ARBA" id="ARBA00007193"/>
    </source>
</evidence>
<dbReference type="AlphaFoldDB" id="A0A6J3BSI7"/>
<dbReference type="InParanoid" id="A0A6J3BSI7"/>
<evidence type="ECO:0000256" key="13">
    <source>
        <dbReference type="SAM" id="Phobius"/>
    </source>
</evidence>
<evidence type="ECO:0000256" key="11">
    <source>
        <dbReference type="ARBA" id="ARBA00023303"/>
    </source>
</evidence>
<dbReference type="GO" id="GO:0016020">
    <property type="term" value="C:membrane"/>
    <property type="evidence" value="ECO:0007669"/>
    <property type="project" value="UniProtKB-SubCell"/>
</dbReference>
<accession>A0A6J3BSI7</accession>
<keyword evidence="7" id="KW-0915">Sodium</keyword>
<organism evidence="14 15">
    <name type="scientific">Galleria mellonella</name>
    <name type="common">Greater wax moth</name>
    <dbReference type="NCBI Taxonomy" id="7137"/>
    <lineage>
        <taxon>Eukaryota</taxon>
        <taxon>Metazoa</taxon>
        <taxon>Ecdysozoa</taxon>
        <taxon>Arthropoda</taxon>
        <taxon>Hexapoda</taxon>
        <taxon>Insecta</taxon>
        <taxon>Pterygota</taxon>
        <taxon>Neoptera</taxon>
        <taxon>Endopterygota</taxon>
        <taxon>Lepidoptera</taxon>
        <taxon>Glossata</taxon>
        <taxon>Ditrysia</taxon>
        <taxon>Pyraloidea</taxon>
        <taxon>Pyralidae</taxon>
        <taxon>Galleriinae</taxon>
        <taxon>Galleria</taxon>
    </lineage>
</organism>
<keyword evidence="10 12" id="KW-0739">Sodium transport</keyword>
<evidence type="ECO:0000256" key="7">
    <source>
        <dbReference type="ARBA" id="ARBA00023053"/>
    </source>
</evidence>
<dbReference type="GeneID" id="113521085"/>
<keyword evidence="3 12" id="KW-0813">Transport</keyword>
<comment type="subcellular location">
    <subcellularLocation>
        <location evidence="1">Membrane</location>
        <topology evidence="1">Multi-pass membrane protein</topology>
    </subcellularLocation>
</comment>
<sequence>MAHVLHECQCSMMAYPTPPDVVRCPPELLECAKFASVSLNIDQCDCIHTCNVDKEYPIYTTNDLMPGSYYHDPFYDDLDLTKVSIVRVYILKRKINSNERHAYFGQTDLFSQLGGAFNLFFGCSILSLLEILQLFWYCFKNWYSGTKDPKSGVPTKAKRNSKKIRIMKNKKDKSKKKVMFSL</sequence>
<evidence type="ECO:0000256" key="5">
    <source>
        <dbReference type="ARBA" id="ARBA00022692"/>
    </source>
</evidence>
<feature type="transmembrane region" description="Helical" evidence="13">
    <location>
        <begin position="119"/>
        <end position="139"/>
    </location>
</feature>
<evidence type="ECO:0000256" key="10">
    <source>
        <dbReference type="ARBA" id="ARBA00023201"/>
    </source>
</evidence>
<evidence type="ECO:0000256" key="9">
    <source>
        <dbReference type="ARBA" id="ARBA00023136"/>
    </source>
</evidence>
<dbReference type="PANTHER" id="PTHR11690:SF296">
    <property type="entry name" value="DEGENERIN-LIKE PROTEIN DEL-10"/>
    <property type="match status" value="1"/>
</dbReference>
<gene>
    <name evidence="15" type="primary">LOC113521085</name>
</gene>
<name>A0A6J3BSI7_GALME</name>
<keyword evidence="4 12" id="KW-0894">Sodium channel</keyword>
<evidence type="ECO:0000256" key="12">
    <source>
        <dbReference type="RuleBase" id="RU000679"/>
    </source>
</evidence>
<protein>
    <submittedName>
        <fullName evidence="15">Uncharacterized protein LOC113521085</fullName>
    </submittedName>
</protein>
<evidence type="ECO:0000313" key="14">
    <source>
        <dbReference type="Proteomes" id="UP001652740"/>
    </source>
</evidence>
<keyword evidence="6 13" id="KW-1133">Transmembrane helix</keyword>
<dbReference type="InterPro" id="IPR001873">
    <property type="entry name" value="ENaC"/>
</dbReference>
<reference evidence="15" key="1">
    <citation type="submission" date="2025-08" db="UniProtKB">
        <authorList>
            <consortium name="RefSeq"/>
        </authorList>
    </citation>
    <scope>IDENTIFICATION</scope>
    <source>
        <tissue evidence="15">Whole larvae</tissue>
    </source>
</reference>
<evidence type="ECO:0000256" key="1">
    <source>
        <dbReference type="ARBA" id="ARBA00004141"/>
    </source>
</evidence>
<dbReference type="RefSeq" id="XP_031763387.2">
    <property type="nucleotide sequence ID" value="XM_031907527.2"/>
</dbReference>
<dbReference type="Pfam" id="PF00858">
    <property type="entry name" value="ASC"/>
    <property type="match status" value="1"/>
</dbReference>
<evidence type="ECO:0000256" key="8">
    <source>
        <dbReference type="ARBA" id="ARBA00023065"/>
    </source>
</evidence>
<dbReference type="Gene3D" id="1.10.287.770">
    <property type="entry name" value="YojJ-like"/>
    <property type="match status" value="1"/>
</dbReference>
<evidence type="ECO:0000256" key="3">
    <source>
        <dbReference type="ARBA" id="ARBA00022448"/>
    </source>
</evidence>
<dbReference type="Proteomes" id="UP001652740">
    <property type="component" value="Unplaced"/>
</dbReference>